<evidence type="ECO:0000256" key="5">
    <source>
        <dbReference type="ARBA" id="ARBA00023136"/>
    </source>
</evidence>
<feature type="region of interest" description="Disordered" evidence="6">
    <location>
        <begin position="597"/>
        <end position="713"/>
    </location>
</feature>
<feature type="domain" description="Cation/H+ exchanger transmembrane" evidence="8">
    <location>
        <begin position="197"/>
        <end position="579"/>
    </location>
</feature>
<feature type="compositionally biased region" description="Basic and acidic residues" evidence="6">
    <location>
        <begin position="630"/>
        <end position="690"/>
    </location>
</feature>
<feature type="compositionally biased region" description="Acidic residues" evidence="6">
    <location>
        <begin position="611"/>
        <end position="622"/>
    </location>
</feature>
<sequence length="713" mass="78801">MEPPPQIQITPAQGELDKISQNEGYNSAEQVIDDKDMGNNDAVKEMVVSTNDVDSVQDQQDIDKANVQKLHSILKERTSSTLDGKKENGNAPSKSFDQDSQIRVRYSGNFEDESKSWWYKFCVKCRGEDETVPSWEPKFWSQFCPYPFFPTYRQFSRIVCLILIGFLSWCVIYSIVGDTAAPPHGKLFQLILISICAYLGGWVVSLTTLPALIGMLFTGLFLQNAGVVNLDESFSEVANKIRHGALVIILIRAGLDLDPKALWKWKLVVVRLSLIPWLIEGGACAISSKYLFNMGWDYSILLGSIIAAVAPAVVVPCLFRLRTKGYGVAKGIPTLIIAVASIDDATSIAVFGIIKSIMFIHSSLTSLVLQGPVSLFGGFGFGILFGLLLKYAPERQDKFVVPFRILMLLAAGMAAIYFSEHLGYAGAGPLGAVVAAFVSLIFWTKQGWSIEDNPVSTAFQIFWMIVEPVLFGITGAQVRFEDLHGTVVGIGIGILIIGIIIRILATMVTGIGCNLNMKEKIFCAIAWMPKATVQAALAPIVLSQVTDPNSKEHSYAKKILTVCILSIMITTTIGATLVTLLGSKLLRKTKFAVEPEQWRRSHRPSVRDISIVDDDEDDEEDSTSNSEQELESKMEDGHDDRNDLKMEPTGDHEKSEEIKKSMENNEAKYYVKDEVKNIEASEKPKIKDENLLTVTRNDGDLDEASNVKASEKD</sequence>
<feature type="transmembrane region" description="Helical" evidence="7">
    <location>
        <begin position="374"/>
        <end position="392"/>
    </location>
</feature>
<proteinExistence type="inferred from homology"/>
<evidence type="ECO:0000313" key="10">
    <source>
        <dbReference type="Proteomes" id="UP000625711"/>
    </source>
</evidence>
<evidence type="ECO:0000256" key="7">
    <source>
        <dbReference type="SAM" id="Phobius"/>
    </source>
</evidence>
<name>A0A834M2S3_RHYFE</name>
<dbReference type="InterPro" id="IPR038770">
    <property type="entry name" value="Na+/solute_symporter_sf"/>
</dbReference>
<comment type="subcellular location">
    <subcellularLocation>
        <location evidence="1">Membrane</location>
        <topology evidence="1">Multi-pass membrane protein</topology>
    </subcellularLocation>
</comment>
<feature type="transmembrane region" description="Helical" evidence="7">
    <location>
        <begin position="424"/>
        <end position="443"/>
    </location>
</feature>
<dbReference type="InterPro" id="IPR006153">
    <property type="entry name" value="Cation/H_exchanger_TM"/>
</dbReference>
<keyword evidence="3 7" id="KW-0812">Transmembrane</keyword>
<organism evidence="9 10">
    <name type="scientific">Rhynchophorus ferrugineus</name>
    <name type="common">Red palm weevil</name>
    <name type="synonym">Curculio ferrugineus</name>
    <dbReference type="NCBI Taxonomy" id="354439"/>
    <lineage>
        <taxon>Eukaryota</taxon>
        <taxon>Metazoa</taxon>
        <taxon>Ecdysozoa</taxon>
        <taxon>Arthropoda</taxon>
        <taxon>Hexapoda</taxon>
        <taxon>Insecta</taxon>
        <taxon>Pterygota</taxon>
        <taxon>Neoptera</taxon>
        <taxon>Endopterygota</taxon>
        <taxon>Coleoptera</taxon>
        <taxon>Polyphaga</taxon>
        <taxon>Cucujiformia</taxon>
        <taxon>Curculionidae</taxon>
        <taxon>Dryophthorinae</taxon>
        <taxon>Rhynchophorus</taxon>
    </lineage>
</organism>
<evidence type="ECO:0000256" key="6">
    <source>
        <dbReference type="SAM" id="MobiDB-lite"/>
    </source>
</evidence>
<evidence type="ECO:0000256" key="1">
    <source>
        <dbReference type="ARBA" id="ARBA00004141"/>
    </source>
</evidence>
<dbReference type="PANTHER" id="PTHR31102:SF1">
    <property type="entry name" value="CATION_H+ EXCHANGER DOMAIN-CONTAINING PROTEIN"/>
    <property type="match status" value="1"/>
</dbReference>
<comment type="caution">
    <text evidence="9">The sequence shown here is derived from an EMBL/GenBank/DDBJ whole genome shotgun (WGS) entry which is preliminary data.</text>
</comment>
<evidence type="ECO:0000256" key="2">
    <source>
        <dbReference type="ARBA" id="ARBA00007367"/>
    </source>
</evidence>
<gene>
    <name evidence="9" type="ORF">GWI33_017054</name>
</gene>
<accession>A0A834M2S3</accession>
<dbReference type="GO" id="GO:1902600">
    <property type="term" value="P:proton transmembrane transport"/>
    <property type="evidence" value="ECO:0007669"/>
    <property type="project" value="InterPro"/>
</dbReference>
<dbReference type="Pfam" id="PF00999">
    <property type="entry name" value="Na_H_Exchanger"/>
    <property type="match status" value="1"/>
</dbReference>
<feature type="transmembrane region" description="Helical" evidence="7">
    <location>
        <begin position="559"/>
        <end position="581"/>
    </location>
</feature>
<dbReference type="GO" id="GO:0015297">
    <property type="term" value="F:antiporter activity"/>
    <property type="evidence" value="ECO:0007669"/>
    <property type="project" value="InterPro"/>
</dbReference>
<feature type="transmembrane region" description="Helical" evidence="7">
    <location>
        <begin position="188"/>
        <end position="221"/>
    </location>
</feature>
<dbReference type="EMBL" id="JAACXV010014155">
    <property type="protein sequence ID" value="KAF7269966.1"/>
    <property type="molecule type" value="Genomic_DNA"/>
</dbReference>
<comment type="similarity">
    <text evidence="2">Belongs to the monovalent cation:proton antiporter 1 (CPA1) transporter (TC 2.A.36) family.</text>
</comment>
<keyword evidence="5 7" id="KW-0472">Membrane</keyword>
<feature type="transmembrane region" description="Helical" evidence="7">
    <location>
        <begin position="155"/>
        <end position="176"/>
    </location>
</feature>
<evidence type="ECO:0000259" key="8">
    <source>
        <dbReference type="Pfam" id="PF00999"/>
    </source>
</evidence>
<dbReference type="Proteomes" id="UP000625711">
    <property type="component" value="Unassembled WGS sequence"/>
</dbReference>
<evidence type="ECO:0000256" key="3">
    <source>
        <dbReference type="ARBA" id="ARBA00022692"/>
    </source>
</evidence>
<reference evidence="9" key="1">
    <citation type="submission" date="2020-08" db="EMBL/GenBank/DDBJ databases">
        <title>Genome sequencing and assembly of the red palm weevil Rhynchophorus ferrugineus.</title>
        <authorList>
            <person name="Dias G.B."/>
            <person name="Bergman C.M."/>
            <person name="Manee M."/>
        </authorList>
    </citation>
    <scope>NUCLEOTIDE SEQUENCE</scope>
    <source>
        <strain evidence="9">AA-2017</strain>
        <tissue evidence="9">Whole larva</tissue>
    </source>
</reference>
<feature type="transmembrane region" description="Helical" evidence="7">
    <location>
        <begin position="399"/>
        <end position="418"/>
    </location>
</feature>
<feature type="transmembrane region" description="Helical" evidence="7">
    <location>
        <begin position="455"/>
        <end position="475"/>
    </location>
</feature>
<dbReference type="InterPro" id="IPR051843">
    <property type="entry name" value="CPA1_transporter"/>
</dbReference>
<feature type="transmembrane region" description="Helical" evidence="7">
    <location>
        <begin position="298"/>
        <end position="319"/>
    </location>
</feature>
<dbReference type="Gene3D" id="1.20.1530.20">
    <property type="match status" value="1"/>
</dbReference>
<keyword evidence="10" id="KW-1185">Reference proteome</keyword>
<feature type="transmembrane region" description="Helical" evidence="7">
    <location>
        <begin position="487"/>
        <end position="509"/>
    </location>
</feature>
<dbReference type="AlphaFoldDB" id="A0A834M2S3"/>
<keyword evidence="4 7" id="KW-1133">Transmembrane helix</keyword>
<feature type="transmembrane region" description="Helical" evidence="7">
    <location>
        <begin position="331"/>
        <end position="354"/>
    </location>
</feature>
<dbReference type="GO" id="GO:0016020">
    <property type="term" value="C:membrane"/>
    <property type="evidence" value="ECO:0007669"/>
    <property type="project" value="UniProtKB-SubCell"/>
</dbReference>
<dbReference type="OrthoDB" id="423807at2759"/>
<evidence type="ECO:0000313" key="9">
    <source>
        <dbReference type="EMBL" id="KAF7269966.1"/>
    </source>
</evidence>
<dbReference type="PANTHER" id="PTHR31102">
    <property type="match status" value="1"/>
</dbReference>
<protein>
    <recommendedName>
        <fullName evidence="8">Cation/H+ exchanger transmembrane domain-containing protein</fullName>
    </recommendedName>
</protein>
<feature type="region of interest" description="Disordered" evidence="6">
    <location>
        <begin position="1"/>
        <end position="39"/>
    </location>
</feature>
<evidence type="ECO:0000256" key="4">
    <source>
        <dbReference type="ARBA" id="ARBA00022989"/>
    </source>
</evidence>